<name>A0A011UH88_BRUAN</name>
<gene>
    <name evidence="1" type="ORF">F9L06_03560</name>
    <name evidence="2" type="ORF">IH622_24280</name>
</gene>
<reference evidence="2" key="3">
    <citation type="submission" date="2020-10" db="EMBL/GenBank/DDBJ databases">
        <title>Enrichment of novel Verrucomicrobia, Bacteroidetes and Krumholzibacteria in an oxygen-limited, methane- and iron-fed bioreactor inoculated with Bothnian Sea sediments.</title>
        <authorList>
            <person name="Martins P.D."/>
            <person name="de Jong A."/>
            <person name="Lenstra W.K."/>
            <person name="van Helmond N.A.G.M."/>
            <person name="Slomp C.P."/>
            <person name="Jetten M.S.M."/>
            <person name="Welte C.U."/>
            <person name="Rasigraf O."/>
        </authorList>
    </citation>
    <scope>NUCLEOTIDE SEQUENCE</scope>
    <source>
        <strain evidence="2">MAG47</strain>
    </source>
</reference>
<dbReference type="RefSeq" id="WP_010659966.1">
    <property type="nucleotide sequence ID" value="NZ_CP044970.1"/>
</dbReference>
<sequence>MSNMRETFGQPPFKTADWTQDEGKTSAFGALFSVQGLKQAALRIADVRRGTGFQTKDLVGLLVSHAARNKRLVQPRASMRMTLPVNFDRVSVRLTIEN</sequence>
<accession>A0A011UH88</accession>
<evidence type="ECO:0000313" key="2">
    <source>
        <dbReference type="EMBL" id="MBE0563911.1"/>
    </source>
</evidence>
<dbReference type="EMBL" id="WBWX01000001">
    <property type="protein sequence ID" value="KAB2803245.1"/>
    <property type="molecule type" value="Genomic_DNA"/>
</dbReference>
<reference evidence="1 3" key="1">
    <citation type="submission" date="2019-09" db="EMBL/GenBank/DDBJ databases">
        <title>Taxonomic organization of the family Brucellaceae based on a phylogenomic approach.</title>
        <authorList>
            <person name="Leclercq S."/>
            <person name="Cloeckaert A."/>
            <person name="Zygmunt M.S."/>
        </authorList>
    </citation>
    <scope>NUCLEOTIDE SEQUENCE [LARGE SCALE GENOMIC DNA]</scope>
    <source>
        <strain evidence="1 3">CCUG 34461</strain>
    </source>
</reference>
<dbReference type="EMBL" id="JACZKO010000065">
    <property type="protein sequence ID" value="MBE0563911.1"/>
    <property type="molecule type" value="Genomic_DNA"/>
</dbReference>
<evidence type="ECO:0000313" key="3">
    <source>
        <dbReference type="Proteomes" id="UP000441102"/>
    </source>
</evidence>
<reference evidence="2" key="2">
    <citation type="submission" date="2020-09" db="EMBL/GenBank/DDBJ databases">
        <authorList>
            <person name="Dalcin Martins P."/>
        </authorList>
    </citation>
    <scope>NUCLEOTIDE SEQUENCE</scope>
    <source>
        <strain evidence="2">MAG47</strain>
    </source>
</reference>
<dbReference type="Proteomes" id="UP000441102">
    <property type="component" value="Unassembled WGS sequence"/>
</dbReference>
<dbReference type="Proteomes" id="UP000642265">
    <property type="component" value="Unassembled WGS sequence"/>
</dbReference>
<evidence type="ECO:0000313" key="4">
    <source>
        <dbReference type="Proteomes" id="UP000642265"/>
    </source>
</evidence>
<protein>
    <submittedName>
        <fullName evidence="2">Uncharacterized protein</fullName>
    </submittedName>
</protein>
<proteinExistence type="predicted"/>
<dbReference type="GeneID" id="61317525"/>
<dbReference type="AlphaFoldDB" id="A0A011UH88"/>
<organism evidence="2 4">
    <name type="scientific">Brucella anthropi</name>
    <name type="common">Ochrobactrum anthropi</name>
    <dbReference type="NCBI Taxonomy" id="529"/>
    <lineage>
        <taxon>Bacteria</taxon>
        <taxon>Pseudomonadati</taxon>
        <taxon>Pseudomonadota</taxon>
        <taxon>Alphaproteobacteria</taxon>
        <taxon>Hyphomicrobiales</taxon>
        <taxon>Brucellaceae</taxon>
        <taxon>Brucella/Ochrobactrum group</taxon>
        <taxon>Brucella</taxon>
    </lineage>
</organism>
<evidence type="ECO:0000313" key="1">
    <source>
        <dbReference type="EMBL" id="KAB2803245.1"/>
    </source>
</evidence>
<comment type="caution">
    <text evidence="2">The sequence shown here is derived from an EMBL/GenBank/DDBJ whole genome shotgun (WGS) entry which is preliminary data.</text>
</comment>